<evidence type="ECO:0000256" key="3">
    <source>
        <dbReference type="ARBA" id="ARBA00022964"/>
    </source>
</evidence>
<dbReference type="EMBL" id="MN739660">
    <property type="protein sequence ID" value="QHT18898.1"/>
    <property type="molecule type" value="Genomic_DNA"/>
</dbReference>
<evidence type="ECO:0000256" key="6">
    <source>
        <dbReference type="SAM" id="Phobius"/>
    </source>
</evidence>
<keyword evidence="6" id="KW-1133">Transmembrane helix</keyword>
<dbReference type="InterPro" id="IPR005123">
    <property type="entry name" value="Oxoglu/Fe-dep_dioxygenase_dom"/>
</dbReference>
<name>A0A6C0DPP6_9ZZZZ</name>
<dbReference type="GO" id="GO:0005506">
    <property type="term" value="F:iron ion binding"/>
    <property type="evidence" value="ECO:0007669"/>
    <property type="project" value="InterPro"/>
</dbReference>
<sequence>MTIIVFVYKNNIFIIYITMKISSLSIFLIFFIICCLVFLFFHYWPSSKISNEKGASSEIYVSPDRIAKHTVDGYTVFEIKNLLSHEECDHLIEVANKKGYMDSEVYNDNAIKNNKLGDLDTEFRLSKTCWIENHEEPLADKISDYSVFLTHIPKENNEALQVARYNINGKFDSHYDCCVYDDEEKCRIMNGNAGQRRSTLMVYLNDDFEGGETEFVNIGITIKPEKGKAILFWSTYENGMPIENSMHRGKKVTKGMKIICTKWSHMNKWENMSPTLAHHK</sequence>
<evidence type="ECO:0000256" key="5">
    <source>
        <dbReference type="ARBA" id="ARBA00023004"/>
    </source>
</evidence>
<dbReference type="GO" id="GO:0005783">
    <property type="term" value="C:endoplasmic reticulum"/>
    <property type="evidence" value="ECO:0007669"/>
    <property type="project" value="TreeGrafter"/>
</dbReference>
<protein>
    <recommendedName>
        <fullName evidence="7">Fe2OG dioxygenase domain-containing protein</fullName>
    </recommendedName>
</protein>
<keyword evidence="6" id="KW-0472">Membrane</keyword>
<dbReference type="Pfam" id="PF13640">
    <property type="entry name" value="2OG-FeII_Oxy_3"/>
    <property type="match status" value="1"/>
</dbReference>
<comment type="cofactor">
    <cofactor evidence="1">
        <name>L-ascorbate</name>
        <dbReference type="ChEBI" id="CHEBI:38290"/>
    </cofactor>
</comment>
<reference evidence="8" key="1">
    <citation type="journal article" date="2020" name="Nature">
        <title>Giant virus diversity and host interactions through global metagenomics.</title>
        <authorList>
            <person name="Schulz F."/>
            <person name="Roux S."/>
            <person name="Paez-Espino D."/>
            <person name="Jungbluth S."/>
            <person name="Walsh D.A."/>
            <person name="Denef V.J."/>
            <person name="McMahon K.D."/>
            <person name="Konstantinidis K.T."/>
            <person name="Eloe-Fadrosh E.A."/>
            <person name="Kyrpides N.C."/>
            <person name="Woyke T."/>
        </authorList>
    </citation>
    <scope>NUCLEOTIDE SEQUENCE</scope>
    <source>
        <strain evidence="8">GVMAG-M-3300023174-49</strain>
    </source>
</reference>
<evidence type="ECO:0000256" key="2">
    <source>
        <dbReference type="ARBA" id="ARBA00022723"/>
    </source>
</evidence>
<dbReference type="GO" id="GO:0031418">
    <property type="term" value="F:L-ascorbic acid binding"/>
    <property type="evidence" value="ECO:0007669"/>
    <property type="project" value="InterPro"/>
</dbReference>
<dbReference type="SMART" id="SM00702">
    <property type="entry name" value="P4Hc"/>
    <property type="match status" value="1"/>
</dbReference>
<evidence type="ECO:0000313" key="8">
    <source>
        <dbReference type="EMBL" id="QHT18898.1"/>
    </source>
</evidence>
<evidence type="ECO:0000256" key="4">
    <source>
        <dbReference type="ARBA" id="ARBA00023002"/>
    </source>
</evidence>
<feature type="transmembrane region" description="Helical" evidence="6">
    <location>
        <begin position="21"/>
        <end position="44"/>
    </location>
</feature>
<dbReference type="InterPro" id="IPR044862">
    <property type="entry name" value="Pro_4_hyd_alph_FE2OG_OXY"/>
</dbReference>
<dbReference type="AlphaFoldDB" id="A0A6C0DPP6"/>
<dbReference type="GO" id="GO:0004656">
    <property type="term" value="F:procollagen-proline 4-dioxygenase activity"/>
    <property type="evidence" value="ECO:0007669"/>
    <property type="project" value="TreeGrafter"/>
</dbReference>
<dbReference type="InterPro" id="IPR045054">
    <property type="entry name" value="P4HA-like"/>
</dbReference>
<keyword evidence="3" id="KW-0223">Dioxygenase</keyword>
<evidence type="ECO:0000256" key="1">
    <source>
        <dbReference type="ARBA" id="ARBA00001961"/>
    </source>
</evidence>
<dbReference type="Gene3D" id="2.60.120.620">
    <property type="entry name" value="q2cbj1_9rhob like domain"/>
    <property type="match status" value="1"/>
</dbReference>
<accession>A0A6C0DPP6</accession>
<keyword evidence="4" id="KW-0560">Oxidoreductase</keyword>
<dbReference type="InterPro" id="IPR006620">
    <property type="entry name" value="Pro_4_hyd_alph"/>
</dbReference>
<keyword evidence="2" id="KW-0479">Metal-binding</keyword>
<dbReference type="PROSITE" id="PS51471">
    <property type="entry name" value="FE2OG_OXY"/>
    <property type="match status" value="1"/>
</dbReference>
<dbReference type="PANTHER" id="PTHR10869">
    <property type="entry name" value="PROLYL 4-HYDROXYLASE ALPHA SUBUNIT"/>
    <property type="match status" value="1"/>
</dbReference>
<dbReference type="PANTHER" id="PTHR10869:SF246">
    <property type="entry name" value="TRANSMEMBRANE PROLYL 4-HYDROXYLASE"/>
    <property type="match status" value="1"/>
</dbReference>
<feature type="domain" description="Fe2OG dioxygenase" evidence="7">
    <location>
        <begin position="155"/>
        <end position="266"/>
    </location>
</feature>
<keyword evidence="6" id="KW-0812">Transmembrane</keyword>
<keyword evidence="5" id="KW-0408">Iron</keyword>
<proteinExistence type="predicted"/>
<organism evidence="8">
    <name type="scientific">viral metagenome</name>
    <dbReference type="NCBI Taxonomy" id="1070528"/>
    <lineage>
        <taxon>unclassified sequences</taxon>
        <taxon>metagenomes</taxon>
        <taxon>organismal metagenomes</taxon>
    </lineage>
</organism>
<evidence type="ECO:0000259" key="7">
    <source>
        <dbReference type="PROSITE" id="PS51471"/>
    </source>
</evidence>